<keyword evidence="1" id="KW-0255">Endonuclease</keyword>
<dbReference type="Proteomes" id="UP001248134">
    <property type="component" value="Unassembled WGS sequence"/>
</dbReference>
<reference evidence="1" key="2">
    <citation type="submission" date="2019-07" db="EMBL/GenBank/DDBJ databases">
        <title>Phylogenomic Reclassification of ATCC Bacillus Strains and Various Taxa within the Genus Bacillus.</title>
        <authorList>
            <person name="Riojas M.A."/>
            <person name="Frank A.M."/>
            <person name="Fenn S.L."/>
            <person name="King S.P."/>
            <person name="Brower S.M."/>
            <person name="Hazbon M.H."/>
        </authorList>
    </citation>
    <scope>NUCLEOTIDE SEQUENCE</scope>
    <source>
        <strain evidence="1">NR-12239</strain>
    </source>
</reference>
<evidence type="ECO:0000313" key="2">
    <source>
        <dbReference type="EMBL" id="PHE97637.1"/>
    </source>
</evidence>
<gene>
    <name evidence="2" type="ORF">COF81_12080</name>
    <name evidence="1" type="ORF">FOS08_02390</name>
</gene>
<organism evidence="1 4">
    <name type="scientific">Bacillus pseudomycoides</name>
    <dbReference type="NCBI Taxonomy" id="64104"/>
    <lineage>
        <taxon>Bacteria</taxon>
        <taxon>Bacillati</taxon>
        <taxon>Bacillota</taxon>
        <taxon>Bacilli</taxon>
        <taxon>Bacillales</taxon>
        <taxon>Bacillaceae</taxon>
        <taxon>Bacillus</taxon>
        <taxon>Bacillus cereus group</taxon>
    </lineage>
</organism>
<dbReference type="Proteomes" id="UP000221918">
    <property type="component" value="Unassembled WGS sequence"/>
</dbReference>
<evidence type="ECO:0000313" key="4">
    <source>
        <dbReference type="Proteomes" id="UP001248134"/>
    </source>
</evidence>
<comment type="caution">
    <text evidence="1">The sequence shown here is derived from an EMBL/GenBank/DDBJ whole genome shotgun (WGS) entry which is preliminary data.</text>
</comment>
<protein>
    <submittedName>
        <fullName evidence="1">HNH endonuclease</fullName>
    </submittedName>
</protein>
<evidence type="ECO:0000313" key="1">
    <source>
        <dbReference type="EMBL" id="MDR4324831.1"/>
    </source>
</evidence>
<accession>A0AAJ1Z1M2</accession>
<dbReference type="AlphaFoldDB" id="A0AAJ1Z1M2"/>
<dbReference type="EMBL" id="VLYX01000002">
    <property type="protein sequence ID" value="MDR4324831.1"/>
    <property type="molecule type" value="Genomic_DNA"/>
</dbReference>
<reference evidence="2 3" key="1">
    <citation type="submission" date="2017-09" db="EMBL/GenBank/DDBJ databases">
        <title>Large-scale bioinformatics analysis of Bacillus genomes uncovers conserved roles of natural products in bacterial physiology.</title>
        <authorList>
            <consortium name="Agbiome Team Llc"/>
            <person name="Bleich R.M."/>
            <person name="Grubbs K.J."/>
            <person name="Santa Maria K.C."/>
            <person name="Allen S.E."/>
            <person name="Farag S."/>
            <person name="Shank E.A."/>
            <person name="Bowers A."/>
        </authorList>
    </citation>
    <scope>NUCLEOTIDE SEQUENCE [LARGE SCALE GENOMIC DNA]</scope>
    <source>
        <strain evidence="2 3">AFS037265</strain>
    </source>
</reference>
<name>A0AAJ1Z1M2_9BACI</name>
<sequence length="211" mass="25084">MGRKKSFITKICPICKSKYEVNQNNKREMERSKTCGILECRKKLALINTNYNLICFGCGKSFVGKRINQKFCSKKCQTKRYKLVCVICASEFYSDKSVTKTCSHECRWTLNRSQLVNLICSYCENPFSRPAYTVRDSKVFCSKSCNNKFFVELNYGTTNKYGKNWSRMREYMFEFYDFRCQRCLEKYDINTLRLHHIIPFRFLKALIKQTL</sequence>
<dbReference type="GO" id="GO:0004519">
    <property type="term" value="F:endonuclease activity"/>
    <property type="evidence" value="ECO:0007669"/>
    <property type="project" value="UniProtKB-KW"/>
</dbReference>
<dbReference type="EMBL" id="NUTL01000046">
    <property type="protein sequence ID" value="PHE97637.1"/>
    <property type="molecule type" value="Genomic_DNA"/>
</dbReference>
<keyword evidence="1" id="KW-0540">Nuclease</keyword>
<proteinExistence type="predicted"/>
<evidence type="ECO:0000313" key="3">
    <source>
        <dbReference type="Proteomes" id="UP000221918"/>
    </source>
</evidence>
<keyword evidence="1" id="KW-0378">Hydrolase</keyword>